<dbReference type="RefSeq" id="XP_009515194.1">
    <property type="nucleotide sequence ID" value="XM_009516899.1"/>
</dbReference>
<dbReference type="InterPro" id="IPR009057">
    <property type="entry name" value="Homeodomain-like_sf"/>
</dbReference>
<dbReference type="InParanoid" id="G4YPD9"/>
<keyword evidence="4" id="KW-1185">Reference proteome</keyword>
<dbReference type="GO" id="GO:0003677">
    <property type="term" value="F:DNA binding"/>
    <property type="evidence" value="ECO:0007669"/>
    <property type="project" value="UniProtKB-KW"/>
</dbReference>
<sequence length="90" mass="9960">GMTVKVGAHGIGATLPTVAEEQLMRWVTDLRADSVPVTGLMLKLQARDRYAATGLPCGAFTASCSWRKHFLRHHKLLIHRKTHEGQTTPQ</sequence>
<organism evidence="3 4">
    <name type="scientific">Phytophthora sojae (strain P6497)</name>
    <name type="common">Soybean stem and root rot agent</name>
    <name type="synonym">Phytophthora megasperma f. sp. glycines</name>
    <dbReference type="NCBI Taxonomy" id="1094619"/>
    <lineage>
        <taxon>Eukaryota</taxon>
        <taxon>Sar</taxon>
        <taxon>Stramenopiles</taxon>
        <taxon>Oomycota</taxon>
        <taxon>Peronosporomycetes</taxon>
        <taxon>Peronosporales</taxon>
        <taxon>Peronosporaceae</taxon>
        <taxon>Phytophthora</taxon>
    </lineage>
</organism>
<name>G4YPD9_PHYSP</name>
<evidence type="ECO:0000256" key="1">
    <source>
        <dbReference type="ARBA" id="ARBA00023125"/>
    </source>
</evidence>
<keyword evidence="1" id="KW-0238">DNA-binding</keyword>
<dbReference type="Proteomes" id="UP000002640">
    <property type="component" value="Unassembled WGS sequence"/>
</dbReference>
<dbReference type="KEGG" id="psoj:PHYSODRAFT_412585"/>
<evidence type="ECO:0000259" key="2">
    <source>
        <dbReference type="PROSITE" id="PS51253"/>
    </source>
</evidence>
<feature type="non-terminal residue" evidence="3">
    <location>
        <position position="90"/>
    </location>
</feature>
<feature type="non-terminal residue" evidence="3">
    <location>
        <position position="1"/>
    </location>
</feature>
<reference evidence="3 4" key="1">
    <citation type="journal article" date="2006" name="Science">
        <title>Phytophthora genome sequences uncover evolutionary origins and mechanisms of pathogenesis.</title>
        <authorList>
            <person name="Tyler B.M."/>
            <person name="Tripathy S."/>
            <person name="Zhang X."/>
            <person name="Dehal P."/>
            <person name="Jiang R.H."/>
            <person name="Aerts A."/>
            <person name="Arredondo F.D."/>
            <person name="Baxter L."/>
            <person name="Bensasson D."/>
            <person name="Beynon J.L."/>
            <person name="Chapman J."/>
            <person name="Damasceno C.M."/>
            <person name="Dorrance A.E."/>
            <person name="Dou D."/>
            <person name="Dickerman A.W."/>
            <person name="Dubchak I.L."/>
            <person name="Garbelotto M."/>
            <person name="Gijzen M."/>
            <person name="Gordon S.G."/>
            <person name="Govers F."/>
            <person name="Grunwald N.J."/>
            <person name="Huang W."/>
            <person name="Ivors K.L."/>
            <person name="Jones R.W."/>
            <person name="Kamoun S."/>
            <person name="Krampis K."/>
            <person name="Lamour K.H."/>
            <person name="Lee M.K."/>
            <person name="McDonald W.H."/>
            <person name="Medina M."/>
            <person name="Meijer H.J."/>
            <person name="Nordberg E.K."/>
            <person name="Maclean D.J."/>
            <person name="Ospina-Giraldo M.D."/>
            <person name="Morris P.F."/>
            <person name="Phuntumart V."/>
            <person name="Putnam N.H."/>
            <person name="Rash S."/>
            <person name="Rose J.K."/>
            <person name="Sakihama Y."/>
            <person name="Salamov A.A."/>
            <person name="Savidor A."/>
            <person name="Scheuring C.F."/>
            <person name="Smith B.M."/>
            <person name="Sobral B.W."/>
            <person name="Terry A."/>
            <person name="Torto-Alalibo T.A."/>
            <person name="Win J."/>
            <person name="Xu Z."/>
            <person name="Zhang H."/>
            <person name="Grigoriev I.V."/>
            <person name="Rokhsar D.S."/>
            <person name="Boore J.L."/>
        </authorList>
    </citation>
    <scope>NUCLEOTIDE SEQUENCE [LARGE SCALE GENOMIC DNA]</scope>
    <source>
        <strain evidence="3 4">P6497</strain>
    </source>
</reference>
<dbReference type="Gene3D" id="1.10.10.60">
    <property type="entry name" value="Homeodomain-like"/>
    <property type="match status" value="1"/>
</dbReference>
<dbReference type="Pfam" id="PF03221">
    <property type="entry name" value="HTH_Tnp_Tc5"/>
    <property type="match status" value="1"/>
</dbReference>
<dbReference type="InterPro" id="IPR006600">
    <property type="entry name" value="HTH_CenpB_DNA-bd_dom"/>
</dbReference>
<dbReference type="AlphaFoldDB" id="G4YPD9"/>
<dbReference type="GeneID" id="20651753"/>
<dbReference type="SUPFAM" id="SSF46689">
    <property type="entry name" value="Homeodomain-like"/>
    <property type="match status" value="1"/>
</dbReference>
<protein>
    <recommendedName>
        <fullName evidence="2">HTH CENPB-type domain-containing protein</fullName>
    </recommendedName>
</protein>
<evidence type="ECO:0000313" key="4">
    <source>
        <dbReference type="Proteomes" id="UP000002640"/>
    </source>
</evidence>
<gene>
    <name evidence="3" type="ORF">PHYSODRAFT_412585</name>
</gene>
<accession>G4YPD9</accession>
<proteinExistence type="predicted"/>
<dbReference type="EMBL" id="JH159151">
    <property type="protein sequence ID" value="EGZ27919.1"/>
    <property type="molecule type" value="Genomic_DNA"/>
</dbReference>
<dbReference type="PROSITE" id="PS51253">
    <property type="entry name" value="HTH_CENPB"/>
    <property type="match status" value="1"/>
</dbReference>
<dbReference type="SMR" id="G4YPD9"/>
<evidence type="ECO:0000313" key="3">
    <source>
        <dbReference type="EMBL" id="EGZ27919.1"/>
    </source>
</evidence>
<feature type="domain" description="HTH CENPB-type" evidence="2">
    <location>
        <begin position="7"/>
        <end position="80"/>
    </location>
</feature>